<dbReference type="AlphaFoldDB" id="A0A845BAF0"/>
<dbReference type="EMBL" id="SNVJ01000004">
    <property type="protein sequence ID" value="MXP63066.1"/>
    <property type="molecule type" value="Genomic_DNA"/>
</dbReference>
<organism evidence="2 3">
    <name type="scientific">Teichococcus coralli</name>
    <dbReference type="NCBI Taxonomy" id="2545983"/>
    <lineage>
        <taxon>Bacteria</taxon>
        <taxon>Pseudomonadati</taxon>
        <taxon>Pseudomonadota</taxon>
        <taxon>Alphaproteobacteria</taxon>
        <taxon>Acetobacterales</taxon>
        <taxon>Roseomonadaceae</taxon>
        <taxon>Roseomonas</taxon>
    </lineage>
</organism>
<protein>
    <submittedName>
        <fullName evidence="2">Uncharacterized protein</fullName>
    </submittedName>
</protein>
<keyword evidence="1" id="KW-0732">Signal</keyword>
<dbReference type="Proteomes" id="UP000460715">
    <property type="component" value="Unassembled WGS sequence"/>
</dbReference>
<reference evidence="2 3" key="1">
    <citation type="submission" date="2019-03" db="EMBL/GenBank/DDBJ databases">
        <title>Roseomonas sp. a novel Roseomonas species isolated from Sea whip Gorgonian.</title>
        <authorList>
            <person name="Li F."/>
            <person name="Pan X."/>
            <person name="Huang S."/>
            <person name="Li Z."/>
            <person name="Meng B."/>
        </authorList>
    </citation>
    <scope>NUCLEOTIDE SEQUENCE [LARGE SCALE GENOMIC DNA]</scope>
    <source>
        <strain evidence="2 3">M0104</strain>
    </source>
</reference>
<feature type="chain" id="PRO_5032867130" evidence="1">
    <location>
        <begin position="24"/>
        <end position="104"/>
    </location>
</feature>
<dbReference type="RefSeq" id="WP_160936178.1">
    <property type="nucleotide sequence ID" value="NZ_SNVJ01000004.1"/>
</dbReference>
<sequence>MIRSRTLLATAALLGLSGASALAAPLTVTGQGENFAVAYADDYTGNILGGGTVRTEGNSRNLRIIHDDARFAQRPAGLPVFQGGSEGDVAYLPAPATAGLRAAR</sequence>
<proteinExistence type="predicted"/>
<dbReference type="OrthoDB" id="7276513at2"/>
<comment type="caution">
    <text evidence="2">The sequence shown here is derived from an EMBL/GenBank/DDBJ whole genome shotgun (WGS) entry which is preliminary data.</text>
</comment>
<keyword evidence="3" id="KW-1185">Reference proteome</keyword>
<evidence type="ECO:0000313" key="3">
    <source>
        <dbReference type="Proteomes" id="UP000460715"/>
    </source>
</evidence>
<gene>
    <name evidence="2" type="ORF">E0493_06825</name>
</gene>
<feature type="signal peptide" evidence="1">
    <location>
        <begin position="1"/>
        <end position="23"/>
    </location>
</feature>
<evidence type="ECO:0000256" key="1">
    <source>
        <dbReference type="SAM" id="SignalP"/>
    </source>
</evidence>
<accession>A0A845BAF0</accession>
<name>A0A845BAF0_9PROT</name>
<evidence type="ECO:0000313" key="2">
    <source>
        <dbReference type="EMBL" id="MXP63066.1"/>
    </source>
</evidence>